<dbReference type="RefSeq" id="WP_109352027.1">
    <property type="nucleotide sequence ID" value="NZ_QFRI01000001.1"/>
</dbReference>
<feature type="domain" description="AB hydrolase-1" evidence="1">
    <location>
        <begin position="31"/>
        <end position="181"/>
    </location>
</feature>
<dbReference type="Proteomes" id="UP000245375">
    <property type="component" value="Unassembled WGS sequence"/>
</dbReference>
<evidence type="ECO:0000313" key="2">
    <source>
        <dbReference type="EMBL" id="PWH84021.1"/>
    </source>
</evidence>
<dbReference type="Gene3D" id="3.40.50.1820">
    <property type="entry name" value="alpha/beta hydrolase"/>
    <property type="match status" value="1"/>
</dbReference>
<reference evidence="2 3" key="2">
    <citation type="submission" date="2018-05" db="EMBL/GenBank/DDBJ databases">
        <title>Algibacter marinivivus sp. nov., isolated from sample around a algae.</title>
        <authorList>
            <person name="Zhong X."/>
        </authorList>
    </citation>
    <scope>NUCLEOTIDE SEQUENCE [LARGE SCALE GENOMIC DNA]</scope>
    <source>
        <strain evidence="2 3">ZY111</strain>
    </source>
</reference>
<accession>A0A2U2X8D4</accession>
<sequence length="280" mass="31921">MTISKNNIIPGKHKKPIVVDTFYIENSETKPIIIFCHGYKGFKDWGAWNLMAKAFADAGFFFIKFNFSHNGGTVEQPIDFPDLEAFGNNNYTKELDDLESVINWICQNTSFKNEADLGNINLLGHSRAGGIVTIKAEEDNRIKKVISLAGVSSFGKRTSTTGDLEQWKKDGVKYVLNGRTKQKMPHFYQFYEDFIQNEERLTVKRAVSNLKTPFLIIHGDNDTSVLIDEAHNLHKWQPKSVLKIIEGANHVFNTNHPWQQKNLSTQLKKVTSLIISFLKE</sequence>
<keyword evidence="3" id="KW-1185">Reference proteome</keyword>
<dbReference type="OrthoDB" id="9808543at2"/>
<name>A0A2U2X8D4_9FLAO</name>
<dbReference type="PANTHER" id="PTHR42886:SF53">
    <property type="entry name" value="ALPHA_BETA-HYDROLASES SUPERFAMILY PROTEIN"/>
    <property type="match status" value="1"/>
</dbReference>
<dbReference type="InterPro" id="IPR000073">
    <property type="entry name" value="AB_hydrolase_1"/>
</dbReference>
<keyword evidence="2" id="KW-0378">Hydrolase</keyword>
<dbReference type="PANTHER" id="PTHR42886">
    <property type="entry name" value="RE40534P-RELATED"/>
    <property type="match status" value="1"/>
</dbReference>
<evidence type="ECO:0000313" key="3">
    <source>
        <dbReference type="Proteomes" id="UP000245375"/>
    </source>
</evidence>
<dbReference type="InterPro" id="IPR029058">
    <property type="entry name" value="AB_hydrolase_fold"/>
</dbReference>
<organism evidence="2 3">
    <name type="scientific">Algibacter marinivivus</name>
    <dbReference type="NCBI Taxonomy" id="2100723"/>
    <lineage>
        <taxon>Bacteria</taxon>
        <taxon>Pseudomonadati</taxon>
        <taxon>Bacteroidota</taxon>
        <taxon>Flavobacteriia</taxon>
        <taxon>Flavobacteriales</taxon>
        <taxon>Flavobacteriaceae</taxon>
        <taxon>Algibacter</taxon>
    </lineage>
</organism>
<dbReference type="SUPFAM" id="SSF53474">
    <property type="entry name" value="alpha/beta-Hydrolases"/>
    <property type="match status" value="1"/>
</dbReference>
<reference evidence="3" key="1">
    <citation type="submission" date="2018-05" db="EMBL/GenBank/DDBJ databases">
        <title>Algibacter marinivivus sp. nov., isolated from sample around a algae.</title>
        <authorList>
            <person name="Lu D."/>
        </authorList>
    </citation>
    <scope>NUCLEOTIDE SEQUENCE [LARGE SCALE GENOMIC DNA]</scope>
    <source>
        <strain evidence="3">ZY111</strain>
    </source>
</reference>
<comment type="caution">
    <text evidence="2">The sequence shown here is derived from an EMBL/GenBank/DDBJ whole genome shotgun (WGS) entry which is preliminary data.</text>
</comment>
<evidence type="ECO:0000259" key="1">
    <source>
        <dbReference type="Pfam" id="PF00561"/>
    </source>
</evidence>
<dbReference type="AlphaFoldDB" id="A0A2U2X8D4"/>
<dbReference type="GO" id="GO:0016787">
    <property type="term" value="F:hydrolase activity"/>
    <property type="evidence" value="ECO:0007669"/>
    <property type="project" value="UniProtKB-KW"/>
</dbReference>
<dbReference type="Pfam" id="PF00561">
    <property type="entry name" value="Abhydrolase_1"/>
    <property type="match status" value="1"/>
</dbReference>
<protein>
    <submittedName>
        <fullName evidence="2">Alpha/beta hydrolase</fullName>
    </submittedName>
</protein>
<proteinExistence type="predicted"/>
<gene>
    <name evidence="2" type="ORF">DIS18_05605</name>
</gene>
<dbReference type="EMBL" id="QFRI01000001">
    <property type="protein sequence ID" value="PWH84021.1"/>
    <property type="molecule type" value="Genomic_DNA"/>
</dbReference>